<accession>A0AAV2IX81</accession>
<dbReference type="Proteomes" id="UP001497482">
    <property type="component" value="Chromosome 1"/>
</dbReference>
<keyword evidence="2" id="KW-1185">Reference proteome</keyword>
<dbReference type="AlphaFoldDB" id="A0AAV2IX81"/>
<sequence>MHHHPQNRERAINLSILSVSGPAFREPLLGSFFRGVRETVFSAWTSAPGWGGV</sequence>
<protein>
    <submittedName>
        <fullName evidence="1">Uncharacterized protein</fullName>
    </submittedName>
</protein>
<organism evidence="1 2">
    <name type="scientific">Knipowitschia caucasica</name>
    <name type="common">Caucasian dwarf goby</name>
    <name type="synonym">Pomatoschistus caucasicus</name>
    <dbReference type="NCBI Taxonomy" id="637954"/>
    <lineage>
        <taxon>Eukaryota</taxon>
        <taxon>Metazoa</taxon>
        <taxon>Chordata</taxon>
        <taxon>Craniata</taxon>
        <taxon>Vertebrata</taxon>
        <taxon>Euteleostomi</taxon>
        <taxon>Actinopterygii</taxon>
        <taxon>Neopterygii</taxon>
        <taxon>Teleostei</taxon>
        <taxon>Neoteleostei</taxon>
        <taxon>Acanthomorphata</taxon>
        <taxon>Gobiaria</taxon>
        <taxon>Gobiiformes</taxon>
        <taxon>Gobioidei</taxon>
        <taxon>Gobiidae</taxon>
        <taxon>Gobiinae</taxon>
        <taxon>Knipowitschia</taxon>
    </lineage>
</organism>
<evidence type="ECO:0000313" key="1">
    <source>
        <dbReference type="EMBL" id="CAL1569208.1"/>
    </source>
</evidence>
<proteinExistence type="predicted"/>
<dbReference type="EMBL" id="OZ035823">
    <property type="protein sequence ID" value="CAL1569208.1"/>
    <property type="molecule type" value="Genomic_DNA"/>
</dbReference>
<gene>
    <name evidence="1" type="ORF">KC01_LOCUS1677</name>
</gene>
<evidence type="ECO:0000313" key="2">
    <source>
        <dbReference type="Proteomes" id="UP001497482"/>
    </source>
</evidence>
<name>A0AAV2IX81_KNICA</name>
<reference evidence="1 2" key="1">
    <citation type="submission" date="2024-04" db="EMBL/GenBank/DDBJ databases">
        <authorList>
            <person name="Waldvogel A.-M."/>
            <person name="Schoenle A."/>
        </authorList>
    </citation>
    <scope>NUCLEOTIDE SEQUENCE [LARGE SCALE GENOMIC DNA]</scope>
</reference>